<evidence type="ECO:0000259" key="7">
    <source>
        <dbReference type="Pfam" id="PF18052"/>
    </source>
</evidence>
<accession>A0AAD5ZTQ6</accession>
<dbReference type="Gene3D" id="3.40.50.300">
    <property type="entry name" value="P-loop containing nucleotide triphosphate hydrolases"/>
    <property type="match status" value="1"/>
</dbReference>
<evidence type="ECO:0008006" key="10">
    <source>
        <dbReference type="Google" id="ProtNLM"/>
    </source>
</evidence>
<feature type="domain" description="Disease resistance N-terminal" evidence="7">
    <location>
        <begin position="6"/>
        <end position="90"/>
    </location>
</feature>
<dbReference type="AlphaFoldDB" id="A0AAD5ZTQ6"/>
<dbReference type="Proteomes" id="UP001210211">
    <property type="component" value="Unassembled WGS sequence"/>
</dbReference>
<dbReference type="InterPro" id="IPR027417">
    <property type="entry name" value="P-loop_NTPase"/>
</dbReference>
<feature type="domain" description="NB-ARC" evidence="6">
    <location>
        <begin position="173"/>
        <end position="207"/>
    </location>
</feature>
<dbReference type="InterPro" id="IPR038005">
    <property type="entry name" value="RX-like_CC"/>
</dbReference>
<evidence type="ECO:0000256" key="3">
    <source>
        <dbReference type="ARBA" id="ARBA00022737"/>
    </source>
</evidence>
<dbReference type="SUPFAM" id="SSF52540">
    <property type="entry name" value="P-loop containing nucleoside triphosphate hydrolases"/>
    <property type="match status" value="1"/>
</dbReference>
<sequence length="208" mass="23572">MAESMVNLILCKFADTVIQEALYLYGVQDKVARVQRELTWIQCFLKDADSKRQKDERVKQWVNEVMEVSHCIEDILDKFLAEHGGGRQKGLHNKLQRIGKMPMELITKHKLVAKIDKILQRISEISESTKRYGIEGLKGNTSDSSVKQTISPLVIPDIDETEVVGFQVDQKIIVDKLTDRNISRRSVITLVGCGGSGKTTLAKEVYKR</sequence>
<protein>
    <recommendedName>
        <fullName evidence="10">Disease resistance protein</fullName>
    </recommendedName>
</protein>
<organism evidence="8 9">
    <name type="scientific">Rhynchospora tenuis</name>
    <dbReference type="NCBI Taxonomy" id="198213"/>
    <lineage>
        <taxon>Eukaryota</taxon>
        <taxon>Viridiplantae</taxon>
        <taxon>Streptophyta</taxon>
        <taxon>Embryophyta</taxon>
        <taxon>Tracheophyta</taxon>
        <taxon>Spermatophyta</taxon>
        <taxon>Magnoliopsida</taxon>
        <taxon>Liliopsida</taxon>
        <taxon>Poales</taxon>
        <taxon>Cyperaceae</taxon>
        <taxon>Cyperoideae</taxon>
        <taxon>Rhynchosporeae</taxon>
        <taxon>Rhynchospora</taxon>
    </lineage>
</organism>
<reference evidence="8 9" key="1">
    <citation type="journal article" date="2022" name="Cell">
        <title>Repeat-based holocentromeres influence genome architecture and karyotype evolution.</title>
        <authorList>
            <person name="Hofstatter P.G."/>
            <person name="Thangavel G."/>
            <person name="Lux T."/>
            <person name="Neumann P."/>
            <person name="Vondrak T."/>
            <person name="Novak P."/>
            <person name="Zhang M."/>
            <person name="Costa L."/>
            <person name="Castellani M."/>
            <person name="Scott A."/>
            <person name="Toegelov H."/>
            <person name="Fuchs J."/>
            <person name="Mata-Sucre Y."/>
            <person name="Dias Y."/>
            <person name="Vanzela A.L.L."/>
            <person name="Huettel B."/>
            <person name="Almeida C.C.S."/>
            <person name="Simkova H."/>
            <person name="Souza G."/>
            <person name="Pedrosa-Harand A."/>
            <person name="Macas J."/>
            <person name="Mayer K.F.X."/>
            <person name="Houben A."/>
            <person name="Marques A."/>
        </authorList>
    </citation>
    <scope>NUCLEOTIDE SEQUENCE [LARGE SCALE GENOMIC DNA]</scope>
    <source>
        <strain evidence="8">RhyTen1mFocal</strain>
    </source>
</reference>
<keyword evidence="3" id="KW-0677">Repeat</keyword>
<dbReference type="Gene3D" id="1.20.5.4130">
    <property type="match status" value="1"/>
</dbReference>
<dbReference type="PANTHER" id="PTHR19338:SF66">
    <property type="entry name" value="NB-ARC DOMAIN-CONTAINING PROTEIN"/>
    <property type="match status" value="1"/>
</dbReference>
<evidence type="ECO:0000313" key="8">
    <source>
        <dbReference type="EMBL" id="KAJ3703892.1"/>
    </source>
</evidence>
<dbReference type="EMBL" id="JAMRDG010000001">
    <property type="protein sequence ID" value="KAJ3703892.1"/>
    <property type="molecule type" value="Genomic_DNA"/>
</dbReference>
<evidence type="ECO:0000256" key="4">
    <source>
        <dbReference type="ARBA" id="ARBA00022741"/>
    </source>
</evidence>
<evidence type="ECO:0000313" key="9">
    <source>
        <dbReference type="Proteomes" id="UP001210211"/>
    </source>
</evidence>
<evidence type="ECO:0000256" key="2">
    <source>
        <dbReference type="ARBA" id="ARBA00022614"/>
    </source>
</evidence>
<dbReference type="InterPro" id="IPR041118">
    <property type="entry name" value="Rx_N"/>
</dbReference>
<dbReference type="GO" id="GO:0006952">
    <property type="term" value="P:defense response"/>
    <property type="evidence" value="ECO:0007669"/>
    <property type="project" value="UniProtKB-KW"/>
</dbReference>
<dbReference type="Pfam" id="PF00931">
    <property type="entry name" value="NB-ARC"/>
    <property type="match status" value="1"/>
</dbReference>
<dbReference type="GO" id="GO:0000166">
    <property type="term" value="F:nucleotide binding"/>
    <property type="evidence" value="ECO:0007669"/>
    <property type="project" value="UniProtKB-KW"/>
</dbReference>
<keyword evidence="2" id="KW-0433">Leucine-rich repeat</keyword>
<evidence type="ECO:0000256" key="5">
    <source>
        <dbReference type="ARBA" id="ARBA00022821"/>
    </source>
</evidence>
<dbReference type="PANTHER" id="PTHR19338">
    <property type="entry name" value="TRANSLOCASE OF INNER MITOCHONDRIAL MEMBRANE 13 HOMOLOG"/>
    <property type="match status" value="1"/>
</dbReference>
<comment type="caution">
    <text evidence="8">The sequence shown here is derived from an EMBL/GenBank/DDBJ whole genome shotgun (WGS) entry which is preliminary data.</text>
</comment>
<keyword evidence="4" id="KW-0547">Nucleotide-binding</keyword>
<dbReference type="Pfam" id="PF18052">
    <property type="entry name" value="Rx_N"/>
    <property type="match status" value="1"/>
</dbReference>
<evidence type="ECO:0000259" key="6">
    <source>
        <dbReference type="Pfam" id="PF00931"/>
    </source>
</evidence>
<gene>
    <name evidence="8" type="ORF">LUZ61_007597</name>
</gene>
<keyword evidence="9" id="KW-1185">Reference proteome</keyword>
<name>A0AAD5ZTQ6_9POAL</name>
<proteinExistence type="inferred from homology"/>
<comment type="similarity">
    <text evidence="1">Belongs to the disease resistance NB-LRR family.</text>
</comment>
<evidence type="ECO:0000256" key="1">
    <source>
        <dbReference type="ARBA" id="ARBA00008894"/>
    </source>
</evidence>
<keyword evidence="5" id="KW-0611">Plant defense</keyword>
<dbReference type="InterPro" id="IPR002182">
    <property type="entry name" value="NB-ARC"/>
</dbReference>
<dbReference type="CDD" id="cd14798">
    <property type="entry name" value="RX-CC_like"/>
    <property type="match status" value="1"/>
</dbReference>